<feature type="active site" description="Nucleophile" evidence="4">
    <location>
        <position position="269"/>
    </location>
</feature>
<keyword evidence="2 5" id="KW-0378">Hydrolase</keyword>
<evidence type="ECO:0000313" key="11">
    <source>
        <dbReference type="Proteomes" id="UP001152799"/>
    </source>
</evidence>
<evidence type="ECO:0000256" key="6">
    <source>
        <dbReference type="RuleBase" id="RU003679"/>
    </source>
</evidence>
<gene>
    <name evidence="10" type="ORF">CEUTPL_LOCUS12952</name>
</gene>
<accession>A0A9N9MVU9</accession>
<dbReference type="InterPro" id="IPR001944">
    <property type="entry name" value="Glycoside_Hdrlase_35"/>
</dbReference>
<dbReference type="InterPro" id="IPR048913">
    <property type="entry name" value="BetaGal_gal-bd"/>
</dbReference>
<dbReference type="PIRSF" id="PIRSF006336">
    <property type="entry name" value="B-gal"/>
    <property type="match status" value="1"/>
</dbReference>
<evidence type="ECO:0000313" key="10">
    <source>
        <dbReference type="EMBL" id="CAG9772546.1"/>
    </source>
</evidence>
<dbReference type="Pfam" id="PF21467">
    <property type="entry name" value="BetaGal_gal-bd"/>
    <property type="match status" value="1"/>
</dbReference>
<feature type="domain" description="Beta-galactosidase 1-like first all-beta" evidence="8">
    <location>
        <begin position="413"/>
        <end position="533"/>
    </location>
</feature>
<dbReference type="PROSITE" id="PS01182">
    <property type="entry name" value="GLYCOSYL_HYDROL_F35"/>
    <property type="match status" value="1"/>
</dbReference>
<dbReference type="InterPro" id="IPR031330">
    <property type="entry name" value="Gly_Hdrlase_35_cat"/>
</dbReference>
<dbReference type="EC" id="3.2.1.23" evidence="5"/>
<evidence type="ECO:0000259" key="9">
    <source>
        <dbReference type="Pfam" id="PF21467"/>
    </source>
</evidence>
<comment type="catalytic activity">
    <reaction evidence="5">
        <text>Hydrolysis of terminal non-reducing beta-D-galactose residues in beta-D-galactosides.</text>
        <dbReference type="EC" id="3.2.1.23"/>
    </reaction>
</comment>
<name>A0A9N9MVU9_9CUCU</name>
<evidence type="ECO:0000256" key="2">
    <source>
        <dbReference type="ARBA" id="ARBA00022801"/>
    </source>
</evidence>
<keyword evidence="11" id="KW-1185">Reference proteome</keyword>
<dbReference type="OrthoDB" id="1657402at2759"/>
<keyword evidence="3 5" id="KW-0326">Glycosidase</keyword>
<comment type="similarity">
    <text evidence="1 6">Belongs to the glycosyl hydrolase 35 family.</text>
</comment>
<evidence type="ECO:0000256" key="5">
    <source>
        <dbReference type="RuleBase" id="RU000675"/>
    </source>
</evidence>
<proteinExistence type="inferred from homology"/>
<dbReference type="InterPro" id="IPR048912">
    <property type="entry name" value="BetaGal1-like_ABD1"/>
</dbReference>
<evidence type="ECO:0000259" key="7">
    <source>
        <dbReference type="Pfam" id="PF01301"/>
    </source>
</evidence>
<dbReference type="SUPFAM" id="SSF49785">
    <property type="entry name" value="Galactose-binding domain-like"/>
    <property type="match status" value="1"/>
</dbReference>
<dbReference type="Pfam" id="PF21317">
    <property type="entry name" value="BetaGal_ABD_1"/>
    <property type="match status" value="1"/>
</dbReference>
<sequence length="647" mass="74391">MSLSSDFQTTLPTLYEYYTAGGIQSGLNADQNYFTLNGKNITLYSGAMHYFRTPKKLWRDRLRKMRAAGLNAVETYVSWNLHESLPGQFDFGHGGTDMEEFLDIETFLKIAQEEDLLAILRPGPYICAEWEFGGFPSWLLREKDIKFRTSDEKYMEPVKRFFNALLPLLAALQFINGGPVIAFQVENEYGSTPYGNFTADKEYLRELRQIYLDNNITELLTTADGVVKFYDNGTIPELFLVTANFDSNPKASFDTLERMQANHPKMAMEYYPGWFDHWGTDHETRPVSTLLWNLFQIIIYPGSFNIYMFHGGTSFGFMNGANVDNNEPDNSGFLPEAGDYTIKYKLIKFLLTKFASPKTRLPEEPELITRVAYPKVSIVEHIPLSSLVNSHFIKLEYENPIAMELLDINNNTGQSYGYITYRKENLNLSANATLTISGHVCDSVLVFVNGEQITRPLKSADDLSNFGFYKLENSQIVLTDVALYNASIDLVVENWGRVNYGKLTQYYQFKGLWQGDILINDAPIKNWQHIPLEFKTFWTLNLQGWRKYEGSTKAGLYRGFIEIGSPTDTYIDMRSWTKGIVIVNGFVLGRFARIGPQQCLYWPWPLMKQGRNQIVIFEHYEASDNIVFTREQIYANNSGKKNYEKNY</sequence>
<dbReference type="InterPro" id="IPR026283">
    <property type="entry name" value="B-gal_1-like"/>
</dbReference>
<dbReference type="FunFam" id="2.60.120.260:FF:000049">
    <property type="entry name" value="Beta-galactosidase"/>
    <property type="match status" value="1"/>
</dbReference>
<dbReference type="InterPro" id="IPR017853">
    <property type="entry name" value="GH"/>
</dbReference>
<dbReference type="PANTHER" id="PTHR23421">
    <property type="entry name" value="BETA-GALACTOSIDASE RELATED"/>
    <property type="match status" value="1"/>
</dbReference>
<feature type="domain" description="Glycoside hydrolase 35 catalytic" evidence="7">
    <location>
        <begin position="34"/>
        <end position="353"/>
    </location>
</feature>
<feature type="domain" description="Beta-galactosidase galactose-binding" evidence="9">
    <location>
        <begin position="556"/>
        <end position="612"/>
    </location>
</feature>
<dbReference type="PRINTS" id="PR00742">
    <property type="entry name" value="GLHYDRLASE35"/>
</dbReference>
<dbReference type="Proteomes" id="UP001152799">
    <property type="component" value="Chromosome 8"/>
</dbReference>
<dbReference type="Gene3D" id="2.60.120.260">
    <property type="entry name" value="Galactose-binding domain-like"/>
    <property type="match status" value="2"/>
</dbReference>
<dbReference type="AlphaFoldDB" id="A0A9N9MVU9"/>
<evidence type="ECO:0000256" key="3">
    <source>
        <dbReference type="ARBA" id="ARBA00023295"/>
    </source>
</evidence>
<evidence type="ECO:0000256" key="4">
    <source>
        <dbReference type="PIRSR" id="PIRSR006336-1"/>
    </source>
</evidence>
<dbReference type="SUPFAM" id="SSF51445">
    <property type="entry name" value="(Trans)glycosidases"/>
    <property type="match status" value="1"/>
</dbReference>
<protein>
    <recommendedName>
        <fullName evidence="5">Beta-galactosidase</fullName>
        <ecNumber evidence="5">3.2.1.23</ecNumber>
    </recommendedName>
</protein>
<evidence type="ECO:0000259" key="8">
    <source>
        <dbReference type="Pfam" id="PF21317"/>
    </source>
</evidence>
<dbReference type="GO" id="GO:0004565">
    <property type="term" value="F:beta-galactosidase activity"/>
    <property type="evidence" value="ECO:0007669"/>
    <property type="project" value="UniProtKB-EC"/>
</dbReference>
<reference evidence="10" key="1">
    <citation type="submission" date="2022-01" db="EMBL/GenBank/DDBJ databases">
        <authorList>
            <person name="King R."/>
        </authorList>
    </citation>
    <scope>NUCLEOTIDE SEQUENCE</scope>
</reference>
<dbReference type="Gene3D" id="3.20.20.80">
    <property type="entry name" value="Glycosidases"/>
    <property type="match status" value="1"/>
</dbReference>
<dbReference type="GO" id="GO:0005975">
    <property type="term" value="P:carbohydrate metabolic process"/>
    <property type="evidence" value="ECO:0007669"/>
    <property type="project" value="InterPro"/>
</dbReference>
<organism evidence="10 11">
    <name type="scientific">Ceutorhynchus assimilis</name>
    <name type="common">cabbage seed weevil</name>
    <dbReference type="NCBI Taxonomy" id="467358"/>
    <lineage>
        <taxon>Eukaryota</taxon>
        <taxon>Metazoa</taxon>
        <taxon>Ecdysozoa</taxon>
        <taxon>Arthropoda</taxon>
        <taxon>Hexapoda</taxon>
        <taxon>Insecta</taxon>
        <taxon>Pterygota</taxon>
        <taxon>Neoptera</taxon>
        <taxon>Endopterygota</taxon>
        <taxon>Coleoptera</taxon>
        <taxon>Polyphaga</taxon>
        <taxon>Cucujiformia</taxon>
        <taxon>Curculionidae</taxon>
        <taxon>Ceutorhynchinae</taxon>
        <taxon>Ceutorhynchus</taxon>
    </lineage>
</organism>
<dbReference type="Pfam" id="PF01301">
    <property type="entry name" value="Glyco_hydro_35"/>
    <property type="match status" value="1"/>
</dbReference>
<feature type="active site" description="Proton donor" evidence="4">
    <location>
        <position position="188"/>
    </location>
</feature>
<dbReference type="InterPro" id="IPR008979">
    <property type="entry name" value="Galactose-bd-like_sf"/>
</dbReference>
<dbReference type="InterPro" id="IPR019801">
    <property type="entry name" value="Glyco_hydro_35_CS"/>
</dbReference>
<dbReference type="EMBL" id="OU892284">
    <property type="protein sequence ID" value="CAG9772546.1"/>
    <property type="molecule type" value="Genomic_DNA"/>
</dbReference>
<evidence type="ECO:0000256" key="1">
    <source>
        <dbReference type="ARBA" id="ARBA00009809"/>
    </source>
</evidence>